<dbReference type="Proteomes" id="UP000230056">
    <property type="component" value="Chromosome"/>
</dbReference>
<dbReference type="RefSeq" id="WP_100024821.1">
    <property type="nucleotide sequence ID" value="NZ_CP024699.1"/>
</dbReference>
<reference evidence="1 2" key="1">
    <citation type="submission" date="2017-11" db="EMBL/GenBank/DDBJ databases">
        <title>Genome sequencing of Fusobacterium periodonticum KCOM 1261.</title>
        <authorList>
            <person name="Kook J.-K."/>
            <person name="Park S.-N."/>
            <person name="Lim Y.K."/>
        </authorList>
    </citation>
    <scope>NUCLEOTIDE SEQUENCE [LARGE SCALE GENOMIC DNA]</scope>
    <source>
        <strain evidence="1 2">KCOM 1261</strain>
    </source>
</reference>
<sequence>MKKIMLNMNDLIKFIETNKNIDFKSDTERKRLKNMIEKYDYSNIFSLKYFFATGRISKINNGIKEYSFRYDKKTKYKDLEKQYLKLLKLENKIREAVLMYETELKSHFKFFLEDFLKIQNIDFHFFINNLLEFDFSTKQFKKFELTEIEKEWKRQILAYSPNSYIDYCDYYHLLIKILSFGTIGKILDANYDNKKVFTLFYNYLKRDNKFSIGKIFKDLETIIILRNGLCHKESLIIFLEKGFRKNILMKGKSSRNYLLERINTISKIYEYCYNYSKKLDSSSWVKNYSKYRISNGINGNNFKKIKIDI</sequence>
<evidence type="ECO:0000313" key="2">
    <source>
        <dbReference type="Proteomes" id="UP000230056"/>
    </source>
</evidence>
<evidence type="ECO:0000313" key="1">
    <source>
        <dbReference type="EMBL" id="ATV59342.1"/>
    </source>
</evidence>
<organism evidence="1 2">
    <name type="scientific">Fusobacterium pseudoperiodonticum</name>
    <dbReference type="NCBI Taxonomy" id="2663009"/>
    <lineage>
        <taxon>Bacteria</taxon>
        <taxon>Fusobacteriati</taxon>
        <taxon>Fusobacteriota</taxon>
        <taxon>Fusobacteriia</taxon>
        <taxon>Fusobacteriales</taxon>
        <taxon>Fusobacteriaceae</taxon>
        <taxon>Fusobacterium</taxon>
    </lineage>
</organism>
<dbReference type="EMBL" id="CP024699">
    <property type="protein sequence ID" value="ATV59342.1"/>
    <property type="molecule type" value="Genomic_DNA"/>
</dbReference>
<gene>
    <name evidence="1" type="ORF">CTM72_06085</name>
</gene>
<protein>
    <recommendedName>
        <fullName evidence="3">CAAX protease</fullName>
    </recommendedName>
</protein>
<proteinExistence type="predicted"/>
<evidence type="ECO:0008006" key="3">
    <source>
        <dbReference type="Google" id="ProtNLM"/>
    </source>
</evidence>
<name>A0A2D3NVD2_9FUSO</name>
<dbReference type="AlphaFoldDB" id="A0A2D3NVD2"/>
<accession>A0A2D3NVD2</accession>